<name>A0A3P6SKM9_CYLGO</name>
<proteinExistence type="predicted"/>
<sequence>MDTPKTTIPDPLVEEAIPVIKALEKLVKNRILILNAIPRAINYWQKTYHANLHEKKQIDLEVNTVLSTRLGTGSLSTSL</sequence>
<accession>A0A3P6SKM9</accession>
<dbReference type="OrthoDB" id="5825384at2759"/>
<evidence type="ECO:0000313" key="1">
    <source>
        <dbReference type="EMBL" id="VDK71999.1"/>
    </source>
</evidence>
<dbReference type="AlphaFoldDB" id="A0A3P6SKM9"/>
<gene>
    <name evidence="1" type="ORF">CGOC_LOCUS6790</name>
</gene>
<protein>
    <submittedName>
        <fullName evidence="1">Uncharacterized protein</fullName>
    </submittedName>
</protein>
<keyword evidence="2" id="KW-1185">Reference proteome</keyword>
<dbReference type="Proteomes" id="UP000271889">
    <property type="component" value="Unassembled WGS sequence"/>
</dbReference>
<reference evidence="1 2" key="1">
    <citation type="submission" date="2018-11" db="EMBL/GenBank/DDBJ databases">
        <authorList>
            <consortium name="Pathogen Informatics"/>
        </authorList>
    </citation>
    <scope>NUCLEOTIDE SEQUENCE [LARGE SCALE GENOMIC DNA]</scope>
</reference>
<dbReference type="EMBL" id="UYRV01022657">
    <property type="protein sequence ID" value="VDK71999.1"/>
    <property type="molecule type" value="Genomic_DNA"/>
</dbReference>
<evidence type="ECO:0000313" key="2">
    <source>
        <dbReference type="Proteomes" id="UP000271889"/>
    </source>
</evidence>
<organism evidence="1 2">
    <name type="scientific">Cylicostephanus goldi</name>
    <name type="common">Nematode worm</name>
    <dbReference type="NCBI Taxonomy" id="71465"/>
    <lineage>
        <taxon>Eukaryota</taxon>
        <taxon>Metazoa</taxon>
        <taxon>Ecdysozoa</taxon>
        <taxon>Nematoda</taxon>
        <taxon>Chromadorea</taxon>
        <taxon>Rhabditida</taxon>
        <taxon>Rhabditina</taxon>
        <taxon>Rhabditomorpha</taxon>
        <taxon>Strongyloidea</taxon>
        <taxon>Strongylidae</taxon>
        <taxon>Cylicostephanus</taxon>
    </lineage>
</organism>